<name>A0A939GBR3_9BACT</name>
<keyword evidence="2" id="KW-1133">Transmembrane helix</keyword>
<protein>
    <submittedName>
        <fullName evidence="3">Glucosaminidase domain-containing protein</fullName>
    </submittedName>
</protein>
<comment type="caution">
    <text evidence="3">The sequence shown here is derived from an EMBL/GenBank/DDBJ whole genome shotgun (WGS) entry which is preliminary data.</text>
</comment>
<keyword evidence="2" id="KW-0812">Transmembrane</keyword>
<feature type="transmembrane region" description="Helical" evidence="2">
    <location>
        <begin position="9"/>
        <end position="27"/>
    </location>
</feature>
<evidence type="ECO:0000313" key="3">
    <source>
        <dbReference type="EMBL" id="MBO0933930.1"/>
    </source>
</evidence>
<evidence type="ECO:0000313" key="4">
    <source>
        <dbReference type="Proteomes" id="UP000664795"/>
    </source>
</evidence>
<dbReference type="AlphaFoldDB" id="A0A939GBR3"/>
<keyword evidence="2" id="KW-0472">Membrane</keyword>
<feature type="region of interest" description="Disordered" evidence="1">
    <location>
        <begin position="103"/>
        <end position="191"/>
    </location>
</feature>
<organism evidence="3 4">
    <name type="scientific">Fibrella aquatilis</name>
    <dbReference type="NCBI Taxonomy" id="2817059"/>
    <lineage>
        <taxon>Bacteria</taxon>
        <taxon>Pseudomonadati</taxon>
        <taxon>Bacteroidota</taxon>
        <taxon>Cytophagia</taxon>
        <taxon>Cytophagales</taxon>
        <taxon>Spirosomataceae</taxon>
        <taxon>Fibrella</taxon>
    </lineage>
</organism>
<dbReference type="EMBL" id="JAFMYU010000024">
    <property type="protein sequence ID" value="MBO0933930.1"/>
    <property type="molecule type" value="Genomic_DNA"/>
</dbReference>
<dbReference type="Proteomes" id="UP000664795">
    <property type="component" value="Unassembled WGS sequence"/>
</dbReference>
<sequence>MKDFFDKHGIGVIVVVALLLAGGWYIATRSEQPKQRAGPGFDSTTYYKNLYQQGELNYQFHSRIKEHDTQIKQLKGQLDQEKRRIDGLHGPDLQREVDRQFNQDADRQPQTPPTRSGQNDPVQRGRSAGGPPVPGRGTGEPGHDCPEGLVAVSPNSYDFSAAAGYPVDEQPRPASPKRIGDVHDGFSSDDAKATPFTARKLVVADGHPDRLRPDSRDQVSRNNFRQLILTNGYVYPRIALAISSVETGGWHPSTAIIQQRNLFAMKANRRQNYIGLRFGYAVFATYQASLDDYGQYEQAVIRVYGIRGEQAYIDHICKRFCPAPSYRAKLMKALNGSVVK</sequence>
<reference evidence="3 4" key="1">
    <citation type="submission" date="2021-03" db="EMBL/GenBank/DDBJ databases">
        <title>Fibrella sp. HMF5036 genome sequencing and assembly.</title>
        <authorList>
            <person name="Kang H."/>
            <person name="Kim H."/>
            <person name="Bae S."/>
            <person name="Joh K."/>
        </authorList>
    </citation>
    <scope>NUCLEOTIDE SEQUENCE [LARGE SCALE GENOMIC DNA]</scope>
    <source>
        <strain evidence="3 4">HMF5036</strain>
    </source>
</reference>
<evidence type="ECO:0000256" key="2">
    <source>
        <dbReference type="SAM" id="Phobius"/>
    </source>
</evidence>
<gene>
    <name evidence="3" type="ORF">J2I48_23170</name>
</gene>
<keyword evidence="4" id="KW-1185">Reference proteome</keyword>
<proteinExistence type="predicted"/>
<evidence type="ECO:0000256" key="1">
    <source>
        <dbReference type="SAM" id="MobiDB-lite"/>
    </source>
</evidence>
<accession>A0A939GBR3</accession>
<feature type="compositionally biased region" description="Basic and acidic residues" evidence="1">
    <location>
        <begin position="178"/>
        <end position="191"/>
    </location>
</feature>
<dbReference type="RefSeq" id="WP_207337895.1">
    <property type="nucleotide sequence ID" value="NZ_JAFMYU010000024.1"/>
</dbReference>